<name>A0A8S3THW5_MYTED</name>
<feature type="compositionally biased region" description="Low complexity" evidence="2">
    <location>
        <begin position="261"/>
        <end position="286"/>
    </location>
</feature>
<dbReference type="OrthoDB" id="6123050at2759"/>
<feature type="coiled-coil region" evidence="1">
    <location>
        <begin position="376"/>
        <end position="427"/>
    </location>
</feature>
<keyword evidence="1" id="KW-0175">Coiled coil</keyword>
<evidence type="ECO:0000256" key="2">
    <source>
        <dbReference type="SAM" id="MobiDB-lite"/>
    </source>
</evidence>
<dbReference type="SMART" id="SM00355">
    <property type="entry name" value="ZnF_C2H2"/>
    <property type="match status" value="2"/>
</dbReference>
<evidence type="ECO:0000313" key="5">
    <source>
        <dbReference type="Proteomes" id="UP000683360"/>
    </source>
</evidence>
<feature type="domain" description="C2H2-type" evidence="3">
    <location>
        <begin position="35"/>
        <end position="61"/>
    </location>
</feature>
<evidence type="ECO:0000313" key="4">
    <source>
        <dbReference type="EMBL" id="CAG2233135.1"/>
    </source>
</evidence>
<dbReference type="AlphaFoldDB" id="A0A8S3THW5"/>
<proteinExistence type="predicted"/>
<keyword evidence="5" id="KW-1185">Reference proteome</keyword>
<dbReference type="Proteomes" id="UP000683360">
    <property type="component" value="Unassembled WGS sequence"/>
</dbReference>
<reference evidence="4" key="1">
    <citation type="submission" date="2021-03" db="EMBL/GenBank/DDBJ databases">
        <authorList>
            <person name="Bekaert M."/>
        </authorList>
    </citation>
    <scope>NUCLEOTIDE SEQUENCE</scope>
</reference>
<protein>
    <recommendedName>
        <fullName evidence="3">C2H2-type domain-containing protein</fullName>
    </recommendedName>
</protein>
<dbReference type="InterPro" id="IPR013087">
    <property type="entry name" value="Znf_C2H2_type"/>
</dbReference>
<organism evidence="4 5">
    <name type="scientific">Mytilus edulis</name>
    <name type="common">Blue mussel</name>
    <dbReference type="NCBI Taxonomy" id="6550"/>
    <lineage>
        <taxon>Eukaryota</taxon>
        <taxon>Metazoa</taxon>
        <taxon>Spiralia</taxon>
        <taxon>Lophotrochozoa</taxon>
        <taxon>Mollusca</taxon>
        <taxon>Bivalvia</taxon>
        <taxon>Autobranchia</taxon>
        <taxon>Pteriomorphia</taxon>
        <taxon>Mytilida</taxon>
        <taxon>Mytiloidea</taxon>
        <taxon>Mytilidae</taxon>
        <taxon>Mytilinae</taxon>
        <taxon>Mytilus</taxon>
    </lineage>
</organism>
<evidence type="ECO:0000256" key="1">
    <source>
        <dbReference type="SAM" id="Coils"/>
    </source>
</evidence>
<feature type="compositionally biased region" description="Polar residues" evidence="2">
    <location>
        <begin position="164"/>
        <end position="192"/>
    </location>
</feature>
<evidence type="ECO:0000259" key="3">
    <source>
        <dbReference type="SMART" id="SM00355"/>
    </source>
</evidence>
<feature type="domain" description="C2H2-type" evidence="3">
    <location>
        <begin position="68"/>
        <end position="93"/>
    </location>
</feature>
<dbReference type="EMBL" id="CAJPWZ010002200">
    <property type="protein sequence ID" value="CAG2233135.1"/>
    <property type="molecule type" value="Genomic_DNA"/>
</dbReference>
<sequence length="436" mass="48594">MENQDVLEYNEEEMDTEMSELTKSIEFFFKPGGRMQCPVEDCGAKSFENRTKYQRHWEEKHTMKCVKYECSVAGCLASCRRKHDIKIHLVRQHYMTDMRLIQSAVEKCQKTQRNNKGFIDPGFFIYKNRVLVPDSAGSTERENSSNTSSAKQVSPSPSDKAAQDSPSLSVRSTKQLSSVVISNRQSASSDVNPTKHLGSNSVVSVRLVSSPTPSISLISSVLAATGNPSNEDDGPEFTVSVPRKFPTTSSRISLSDYQKRSYTTSTATTATDTTSTDTTSTYTTSTDTTATYTTSTVTTSTDTTSTDTTATETTCTATTSTAIDRTYNTSFGYSAIAITESSSQTSCLDYPPIQLPAIPESETELSLYLLFLSNSMDSLGRTRQVAKERLETIRKEGSKLEVERKKRREVEVENRRLLTELAELKWKDQQFRHMEP</sequence>
<feature type="region of interest" description="Disordered" evidence="2">
    <location>
        <begin position="249"/>
        <end position="286"/>
    </location>
</feature>
<feature type="region of interest" description="Disordered" evidence="2">
    <location>
        <begin position="135"/>
        <end position="197"/>
    </location>
</feature>
<accession>A0A8S3THW5</accession>
<comment type="caution">
    <text evidence="4">The sequence shown here is derived from an EMBL/GenBank/DDBJ whole genome shotgun (WGS) entry which is preliminary data.</text>
</comment>
<gene>
    <name evidence="4" type="ORF">MEDL_45879</name>
</gene>